<keyword evidence="2" id="KW-0479">Metal-binding</keyword>
<name>A0AAW0BG23_9AGAR</name>
<protein>
    <recommendedName>
        <fullName evidence="6">Zn(2)-C6 fungal-type domain-containing protein</fullName>
    </recommendedName>
</protein>
<dbReference type="GO" id="GO:0006351">
    <property type="term" value="P:DNA-templated transcription"/>
    <property type="evidence" value="ECO:0007669"/>
    <property type="project" value="InterPro"/>
</dbReference>
<dbReference type="SMART" id="SM00906">
    <property type="entry name" value="Fungal_trans"/>
    <property type="match status" value="1"/>
</dbReference>
<organism evidence="7 8">
    <name type="scientific">Favolaschia claudopus</name>
    <dbReference type="NCBI Taxonomy" id="2862362"/>
    <lineage>
        <taxon>Eukaryota</taxon>
        <taxon>Fungi</taxon>
        <taxon>Dikarya</taxon>
        <taxon>Basidiomycota</taxon>
        <taxon>Agaricomycotina</taxon>
        <taxon>Agaricomycetes</taxon>
        <taxon>Agaricomycetidae</taxon>
        <taxon>Agaricales</taxon>
        <taxon>Marasmiineae</taxon>
        <taxon>Mycenaceae</taxon>
        <taxon>Favolaschia</taxon>
    </lineage>
</organism>
<dbReference type="InterPro" id="IPR050613">
    <property type="entry name" value="Sec_Metabolite_Reg"/>
</dbReference>
<dbReference type="Proteomes" id="UP001362999">
    <property type="component" value="Unassembled WGS sequence"/>
</dbReference>
<evidence type="ECO:0000256" key="4">
    <source>
        <dbReference type="SAM" id="Coils"/>
    </source>
</evidence>
<dbReference type="SUPFAM" id="SSF57701">
    <property type="entry name" value="Zn2/Cys6 DNA-binding domain"/>
    <property type="match status" value="1"/>
</dbReference>
<reference evidence="7 8" key="1">
    <citation type="journal article" date="2024" name="J Genomics">
        <title>Draft genome sequencing and assembly of Favolaschia claudopus CIRM-BRFM 2984 isolated from oak limbs.</title>
        <authorList>
            <person name="Navarro D."/>
            <person name="Drula E."/>
            <person name="Chaduli D."/>
            <person name="Cazenave R."/>
            <person name="Ahrendt S."/>
            <person name="Wang J."/>
            <person name="Lipzen A."/>
            <person name="Daum C."/>
            <person name="Barry K."/>
            <person name="Grigoriev I.V."/>
            <person name="Favel A."/>
            <person name="Rosso M.N."/>
            <person name="Martin F."/>
        </authorList>
    </citation>
    <scope>NUCLEOTIDE SEQUENCE [LARGE SCALE GENOMIC DNA]</scope>
    <source>
        <strain evidence="7 8">CIRM-BRFM 2984</strain>
    </source>
</reference>
<feature type="coiled-coil region" evidence="4">
    <location>
        <begin position="62"/>
        <end position="89"/>
    </location>
</feature>
<dbReference type="GO" id="GO:0000981">
    <property type="term" value="F:DNA-binding transcription factor activity, RNA polymerase II-specific"/>
    <property type="evidence" value="ECO:0007669"/>
    <property type="project" value="InterPro"/>
</dbReference>
<evidence type="ECO:0000256" key="5">
    <source>
        <dbReference type="SAM" id="MobiDB-lite"/>
    </source>
</evidence>
<keyword evidence="4" id="KW-0175">Coiled coil</keyword>
<dbReference type="PANTHER" id="PTHR31001:SF56">
    <property type="entry name" value="ZN(2)-C6 FUNGAL-TYPE DOMAIN-CONTAINING PROTEIN"/>
    <property type="match status" value="1"/>
</dbReference>
<evidence type="ECO:0000256" key="1">
    <source>
        <dbReference type="ARBA" id="ARBA00004123"/>
    </source>
</evidence>
<evidence type="ECO:0000256" key="2">
    <source>
        <dbReference type="ARBA" id="ARBA00022723"/>
    </source>
</evidence>
<comment type="subcellular location">
    <subcellularLocation>
        <location evidence="1">Nucleus</location>
    </subcellularLocation>
</comment>
<evidence type="ECO:0000256" key="3">
    <source>
        <dbReference type="ARBA" id="ARBA00023242"/>
    </source>
</evidence>
<dbReference type="Gene3D" id="4.10.240.10">
    <property type="entry name" value="Zn(2)-C6 fungal-type DNA-binding domain"/>
    <property type="match status" value="1"/>
</dbReference>
<dbReference type="SMART" id="SM00066">
    <property type="entry name" value="GAL4"/>
    <property type="match status" value="1"/>
</dbReference>
<dbReference type="CDD" id="cd12148">
    <property type="entry name" value="fungal_TF_MHR"/>
    <property type="match status" value="1"/>
</dbReference>
<evidence type="ECO:0000259" key="6">
    <source>
        <dbReference type="PROSITE" id="PS50048"/>
    </source>
</evidence>
<dbReference type="PROSITE" id="PS50048">
    <property type="entry name" value="ZN2_CY6_FUNGAL_2"/>
    <property type="match status" value="1"/>
</dbReference>
<dbReference type="Pfam" id="PF04082">
    <property type="entry name" value="Fungal_trans"/>
    <property type="match status" value="1"/>
</dbReference>
<accession>A0AAW0BG23</accession>
<dbReference type="InterPro" id="IPR007219">
    <property type="entry name" value="XnlR_reg_dom"/>
</dbReference>
<evidence type="ECO:0000313" key="8">
    <source>
        <dbReference type="Proteomes" id="UP001362999"/>
    </source>
</evidence>
<dbReference type="GO" id="GO:0003677">
    <property type="term" value="F:DNA binding"/>
    <property type="evidence" value="ECO:0007669"/>
    <property type="project" value="InterPro"/>
</dbReference>
<dbReference type="EMBL" id="JAWWNJ010000034">
    <property type="protein sequence ID" value="KAK7025002.1"/>
    <property type="molecule type" value="Genomic_DNA"/>
</dbReference>
<dbReference type="AlphaFoldDB" id="A0AAW0BG23"/>
<keyword evidence="8" id="KW-1185">Reference proteome</keyword>
<dbReference type="GO" id="GO:0008270">
    <property type="term" value="F:zinc ion binding"/>
    <property type="evidence" value="ECO:0007669"/>
    <property type="project" value="InterPro"/>
</dbReference>
<comment type="caution">
    <text evidence="7">The sequence shown here is derived from an EMBL/GenBank/DDBJ whole genome shotgun (WGS) entry which is preliminary data.</text>
</comment>
<gene>
    <name evidence="7" type="ORF">R3P38DRAFT_2952243</name>
</gene>
<dbReference type="PANTHER" id="PTHR31001">
    <property type="entry name" value="UNCHARACTERIZED TRANSCRIPTIONAL REGULATORY PROTEIN"/>
    <property type="match status" value="1"/>
</dbReference>
<keyword evidence="3" id="KW-0539">Nucleus</keyword>
<dbReference type="InterPro" id="IPR001138">
    <property type="entry name" value="Zn2Cys6_DnaBD"/>
</dbReference>
<dbReference type="GO" id="GO:0005634">
    <property type="term" value="C:nucleus"/>
    <property type="evidence" value="ECO:0007669"/>
    <property type="project" value="UniProtKB-SubCell"/>
</dbReference>
<sequence>MRSSVGQGSVAQVACAECQRQKSKCDKRLPCGSCVRRGCESICPTGTLLSIGRGKRSVMAHIPELNSVIVEMSQRIRDLENAIQSSAQTAANSQHALWSNPIQSTSVGSTPAPEGDPLGSFIVNEKGEPVYFGPVGGVEVLRSYFSASKLVSPGRDGLLFTALTVSFPFSGSDTQTRPWDHSLSLDRLAIFLPSRDKGWSLCSSYFRNAAWHGTPVTQDEVVELFNLVYSHRIATVHQMASLFLIFAIGSLVDMDTVGVDNSPDADSYFGLASAALSIKNVFDEAPEVATVQALTLLANYYTYSSRRFSIEAAWQTISMASSLAQRLGLHTESCVSMFPAPQADRCRALFWELYACENIYGLSVGRPVSIRLRSISCAFPPENDQDEVDGVDLEPFVKRLPGYRVARWKFVKDIMTPVMEIFLATKRPSYEAILDLDLQIRKYMQSALLPIESMEVLDSDPPVKFLHRGMLRAWVNQVVVFIHRDSFIEAMRSFSANPLQSPYTSSFLAAYRSAAETVKTNEQNCTRYPELLPRWGGIWRSLIESAIIVGTVAIRFPLSELETERQFSRVMAELLTAVDILDQSAHHCAPTHNGLGILRCAIEKALALHSRHTDPDPEMRKQSIRFETIDRQRFPGMLPESLGGRADTRRDMESAVADHDSLLRVGVAEDLEAEQSEQSSGVLTAAQSNFPGVDGRFRPSNQTATSSSSSTTVRFGMAGPGFNSIDDSPFIPAELDSFTALAAYSDNLSQSTGVGTEMESDDAQFWESFLKGL</sequence>
<feature type="domain" description="Zn(2)-C6 fungal-type" evidence="6">
    <location>
        <begin position="14"/>
        <end position="43"/>
    </location>
</feature>
<feature type="region of interest" description="Disordered" evidence="5">
    <location>
        <begin position="691"/>
        <end position="712"/>
    </location>
</feature>
<dbReference type="InterPro" id="IPR036864">
    <property type="entry name" value="Zn2-C6_fun-type_DNA-bd_sf"/>
</dbReference>
<evidence type="ECO:0000313" key="7">
    <source>
        <dbReference type="EMBL" id="KAK7025002.1"/>
    </source>
</evidence>
<proteinExistence type="predicted"/>